<dbReference type="EMBL" id="SWBO01000001">
    <property type="protein sequence ID" value="TKC03198.1"/>
    <property type="molecule type" value="Genomic_DNA"/>
</dbReference>
<feature type="transmembrane region" description="Helical" evidence="1">
    <location>
        <begin position="31"/>
        <end position="50"/>
    </location>
</feature>
<reference evidence="2 3" key="1">
    <citation type="submission" date="2019-04" db="EMBL/GenBank/DDBJ databases">
        <title>Pedobacter sp. AR-2-6 sp. nov., isolated from Arctic soil.</title>
        <authorList>
            <person name="Dahal R.H."/>
            <person name="Kim D.-U."/>
        </authorList>
    </citation>
    <scope>NUCLEOTIDE SEQUENCE [LARGE SCALE GENOMIC DNA]</scope>
    <source>
        <strain evidence="2 3">AR-2-6</strain>
    </source>
</reference>
<keyword evidence="3" id="KW-1185">Reference proteome</keyword>
<proteinExistence type="predicted"/>
<dbReference type="AlphaFoldDB" id="A0A4U1CB92"/>
<comment type="caution">
    <text evidence="2">The sequence shown here is derived from an EMBL/GenBank/DDBJ whole genome shotgun (WGS) entry which is preliminary data.</text>
</comment>
<evidence type="ECO:0000256" key="1">
    <source>
        <dbReference type="SAM" id="Phobius"/>
    </source>
</evidence>
<evidence type="ECO:0000313" key="2">
    <source>
        <dbReference type="EMBL" id="TKC03198.1"/>
    </source>
</evidence>
<organism evidence="2 3">
    <name type="scientific">Pedobacter cryotolerans</name>
    <dbReference type="NCBI Taxonomy" id="2571270"/>
    <lineage>
        <taxon>Bacteria</taxon>
        <taxon>Pseudomonadati</taxon>
        <taxon>Bacteroidota</taxon>
        <taxon>Sphingobacteriia</taxon>
        <taxon>Sphingobacteriales</taxon>
        <taxon>Sphingobacteriaceae</taxon>
        <taxon>Pedobacter</taxon>
    </lineage>
</organism>
<evidence type="ECO:0000313" key="3">
    <source>
        <dbReference type="Proteomes" id="UP000310477"/>
    </source>
</evidence>
<keyword evidence="1" id="KW-0812">Transmembrane</keyword>
<accession>A0A4U1CB92</accession>
<feature type="transmembrane region" description="Helical" evidence="1">
    <location>
        <begin position="62"/>
        <end position="82"/>
    </location>
</feature>
<name>A0A4U1CB92_9SPHI</name>
<keyword evidence="1" id="KW-0472">Membrane</keyword>
<gene>
    <name evidence="2" type="ORF">FA045_01100</name>
</gene>
<feature type="transmembrane region" description="Helical" evidence="1">
    <location>
        <begin position="6"/>
        <end position="24"/>
    </location>
</feature>
<dbReference type="RefSeq" id="WP_136873573.1">
    <property type="nucleotide sequence ID" value="NZ_SWBO01000001.1"/>
</dbReference>
<dbReference type="Proteomes" id="UP000310477">
    <property type="component" value="Unassembled WGS sequence"/>
</dbReference>
<protein>
    <submittedName>
        <fullName evidence="2">Uncharacterized protein</fullName>
    </submittedName>
</protein>
<sequence length="87" mass="10123">MEITLLIITLSIFILHVFLGYKLLKLKGHDNYWAYITLILSFVPLFWLAWGCTDSKLPNSKTRIWTYVSLGYGVLGVIYIIIKRSQQ</sequence>
<keyword evidence="1" id="KW-1133">Transmembrane helix</keyword>